<comment type="similarity">
    <text evidence="2">Belongs to the dynein heavy chain family.</text>
</comment>
<dbReference type="FunFam" id="1.20.920.20:FF:000002">
    <property type="entry name" value="Cytoplasmic dynein 1 heavy chain"/>
    <property type="match status" value="1"/>
</dbReference>
<keyword evidence="3" id="KW-0963">Cytoplasm</keyword>
<dbReference type="GO" id="GO:0005874">
    <property type="term" value="C:microtubule"/>
    <property type="evidence" value="ECO:0007669"/>
    <property type="project" value="UniProtKB-KW"/>
</dbReference>
<feature type="coiled-coil region" evidence="11">
    <location>
        <begin position="1013"/>
        <end position="1082"/>
    </location>
</feature>
<keyword evidence="9" id="KW-0505">Motor protein</keyword>
<organism evidence="21 22">
    <name type="scientific">Rotaria socialis</name>
    <dbReference type="NCBI Taxonomy" id="392032"/>
    <lineage>
        <taxon>Eukaryota</taxon>
        <taxon>Metazoa</taxon>
        <taxon>Spiralia</taxon>
        <taxon>Gnathifera</taxon>
        <taxon>Rotifera</taxon>
        <taxon>Eurotatoria</taxon>
        <taxon>Bdelloidea</taxon>
        <taxon>Philodinida</taxon>
        <taxon>Philodinidae</taxon>
        <taxon>Rotaria</taxon>
    </lineage>
</organism>
<dbReference type="Gene3D" id="1.20.1270.280">
    <property type="match status" value="1"/>
</dbReference>
<keyword evidence="7" id="KW-0243">Dynein</keyword>
<dbReference type="GO" id="GO:0051959">
    <property type="term" value="F:dynein light intermediate chain binding"/>
    <property type="evidence" value="ECO:0007669"/>
    <property type="project" value="InterPro"/>
</dbReference>
<dbReference type="FunFam" id="3.40.50.300:FF:000710">
    <property type="entry name" value="Cytoplasmic dynein 2 heavy chain 1"/>
    <property type="match status" value="1"/>
</dbReference>
<dbReference type="InterPro" id="IPR049400">
    <property type="entry name" value="DYNC2H1_AAA_dom"/>
</dbReference>
<dbReference type="FunFam" id="1.10.8.720:FF:000006">
    <property type="entry name" value="cytoplasmic dynein 2 heavy chain 1"/>
    <property type="match status" value="1"/>
</dbReference>
<dbReference type="Pfam" id="PF12775">
    <property type="entry name" value="AAA_7"/>
    <property type="match status" value="1"/>
</dbReference>
<evidence type="ECO:0000256" key="8">
    <source>
        <dbReference type="ARBA" id="ARBA00023054"/>
    </source>
</evidence>
<comment type="caution">
    <text evidence="21">The sequence shown here is derived from an EMBL/GenBank/DDBJ whole genome shotgun (WGS) entry which is preliminary data.</text>
</comment>
<dbReference type="InterPro" id="IPR042219">
    <property type="entry name" value="AAA_lid_11_sf"/>
</dbReference>
<evidence type="ECO:0000259" key="16">
    <source>
        <dbReference type="Pfam" id="PF12781"/>
    </source>
</evidence>
<evidence type="ECO:0000259" key="13">
    <source>
        <dbReference type="Pfam" id="PF07728"/>
    </source>
</evidence>
<feature type="domain" description="Dynein heavy chain AAA module D4" evidence="15">
    <location>
        <begin position="674"/>
        <end position="781"/>
    </location>
</feature>
<keyword evidence="5" id="KW-0547">Nucleotide-binding</keyword>
<comment type="subcellular location">
    <subcellularLocation>
        <location evidence="1">Cytoplasm</location>
        <location evidence="1">Cytoskeleton</location>
    </subcellularLocation>
</comment>
<name>A0A820NHI3_9BILA</name>
<evidence type="ECO:0000256" key="2">
    <source>
        <dbReference type="ARBA" id="ARBA00008887"/>
    </source>
</evidence>
<keyword evidence="4" id="KW-0493">Microtubule</keyword>
<dbReference type="InterPro" id="IPR011704">
    <property type="entry name" value="ATPase_dyneun-rel_AAA"/>
</dbReference>
<dbReference type="Pfam" id="PF21264">
    <property type="entry name" value="DYNC2H1_AAA_dom"/>
    <property type="match status" value="1"/>
</dbReference>
<dbReference type="InterPro" id="IPR004273">
    <property type="entry name" value="Dynein_heavy_D6_P-loop"/>
</dbReference>
<keyword evidence="10" id="KW-0206">Cytoskeleton</keyword>
<evidence type="ECO:0000259" key="15">
    <source>
        <dbReference type="Pfam" id="PF12780"/>
    </source>
</evidence>
<dbReference type="Pfam" id="PF12781">
    <property type="entry name" value="AAA_9"/>
    <property type="match status" value="1"/>
</dbReference>
<gene>
    <name evidence="21" type="ORF">UJA718_LOCUS18274</name>
</gene>
<dbReference type="Pfam" id="PF03028">
    <property type="entry name" value="Dynein_heavy"/>
    <property type="match status" value="1"/>
</dbReference>
<dbReference type="GO" id="GO:0005524">
    <property type="term" value="F:ATP binding"/>
    <property type="evidence" value="ECO:0007669"/>
    <property type="project" value="UniProtKB-KW"/>
</dbReference>
<evidence type="ECO:0000259" key="19">
    <source>
        <dbReference type="Pfam" id="PF21264"/>
    </source>
</evidence>
<dbReference type="Gene3D" id="1.20.920.20">
    <property type="match status" value="1"/>
</dbReference>
<evidence type="ECO:0000256" key="7">
    <source>
        <dbReference type="ARBA" id="ARBA00023017"/>
    </source>
</evidence>
<dbReference type="FunFam" id="3.40.50.300:FF:000598">
    <property type="entry name" value="Dynein cytoplasmic 2 heavy chain 1"/>
    <property type="match status" value="1"/>
</dbReference>
<accession>A0A820NHI3</accession>
<protein>
    <recommendedName>
        <fullName evidence="23">Cytoplasmic dynein 2 heavy chain 1</fullName>
    </recommendedName>
</protein>
<dbReference type="PANTHER" id="PTHR45703:SF22">
    <property type="entry name" value="DYNEIN CYTOPLASMIC 2 HEAVY CHAIN 1"/>
    <property type="match status" value="1"/>
</dbReference>
<dbReference type="InterPro" id="IPR054354">
    <property type="entry name" value="DYNC2H1-like_lid"/>
</dbReference>
<dbReference type="Pfam" id="PF07728">
    <property type="entry name" value="AAA_5"/>
    <property type="match status" value="1"/>
</dbReference>
<dbReference type="Gene3D" id="1.10.8.720">
    <property type="entry name" value="Region D6 of dynein motor"/>
    <property type="match status" value="1"/>
</dbReference>
<feature type="domain" description="Cytoplasmic dynein 2 heavy chain 1 AAA+ ATPase" evidence="19">
    <location>
        <begin position="226"/>
        <end position="320"/>
    </location>
</feature>
<feature type="coiled-coil region" evidence="11">
    <location>
        <begin position="1313"/>
        <end position="1347"/>
    </location>
</feature>
<feature type="domain" description="Dynein heavy chain region D6 P-loop" evidence="12">
    <location>
        <begin position="1610"/>
        <end position="1719"/>
    </location>
</feature>
<feature type="domain" description="Dynein heavy chain ATP-binding dynein motor region" evidence="16">
    <location>
        <begin position="1154"/>
        <end position="1372"/>
    </location>
</feature>
<dbReference type="InterPro" id="IPR041228">
    <property type="entry name" value="Dynein_C"/>
</dbReference>
<evidence type="ECO:0000256" key="4">
    <source>
        <dbReference type="ARBA" id="ARBA00022701"/>
    </source>
</evidence>
<dbReference type="Pfam" id="PF18199">
    <property type="entry name" value="Dynein_C"/>
    <property type="match status" value="1"/>
</dbReference>
<dbReference type="GO" id="GO:0016887">
    <property type="term" value="F:ATP hydrolysis activity"/>
    <property type="evidence" value="ECO:0007669"/>
    <property type="project" value="InterPro"/>
</dbReference>
<feature type="domain" description="ATPase dynein-related AAA" evidence="13">
    <location>
        <begin position="79"/>
        <end position="215"/>
    </location>
</feature>
<evidence type="ECO:0000313" key="21">
    <source>
        <dbReference type="EMBL" id="CAF4388865.1"/>
    </source>
</evidence>
<keyword evidence="22" id="KW-1185">Reference proteome</keyword>
<dbReference type="Gene3D" id="6.10.140.1060">
    <property type="match status" value="1"/>
</dbReference>
<dbReference type="EMBL" id="CAJOBP010003075">
    <property type="protein sequence ID" value="CAF4388865.1"/>
    <property type="molecule type" value="Genomic_DNA"/>
</dbReference>
<feature type="non-terminal residue" evidence="21">
    <location>
        <position position="1"/>
    </location>
</feature>
<dbReference type="Pfam" id="PF12780">
    <property type="entry name" value="AAA_8"/>
    <property type="match status" value="1"/>
</dbReference>
<evidence type="ECO:0000256" key="10">
    <source>
        <dbReference type="ARBA" id="ARBA00023212"/>
    </source>
</evidence>
<evidence type="ECO:0000256" key="3">
    <source>
        <dbReference type="ARBA" id="ARBA00022490"/>
    </source>
</evidence>
<dbReference type="Gene3D" id="3.40.50.300">
    <property type="entry name" value="P-loop containing nucleotide triphosphate hydrolases"/>
    <property type="match status" value="4"/>
</dbReference>
<evidence type="ECO:0000256" key="5">
    <source>
        <dbReference type="ARBA" id="ARBA00022741"/>
    </source>
</evidence>
<keyword evidence="6" id="KW-0067">ATP-binding</keyword>
<evidence type="ECO:0000256" key="1">
    <source>
        <dbReference type="ARBA" id="ARBA00004245"/>
    </source>
</evidence>
<feature type="coiled-coil region" evidence="11">
    <location>
        <begin position="804"/>
        <end position="838"/>
    </location>
</feature>
<evidence type="ECO:0000256" key="11">
    <source>
        <dbReference type="SAM" id="Coils"/>
    </source>
</evidence>
<proteinExistence type="inferred from homology"/>
<evidence type="ECO:0000259" key="17">
    <source>
        <dbReference type="Pfam" id="PF18198"/>
    </source>
</evidence>
<dbReference type="InterPro" id="IPR024743">
    <property type="entry name" value="Dynein_HC_stalk"/>
</dbReference>
<dbReference type="Proteomes" id="UP000663873">
    <property type="component" value="Unassembled WGS sequence"/>
</dbReference>
<evidence type="ECO:0000256" key="9">
    <source>
        <dbReference type="ARBA" id="ARBA00023175"/>
    </source>
</evidence>
<dbReference type="FunFam" id="1.10.8.1220:FF:000003">
    <property type="entry name" value="Dynein cytoplasmic 2 heavy chain 1"/>
    <property type="match status" value="1"/>
</dbReference>
<dbReference type="PANTHER" id="PTHR45703">
    <property type="entry name" value="DYNEIN HEAVY CHAIN"/>
    <property type="match status" value="1"/>
</dbReference>
<dbReference type="Pfam" id="PF12777">
    <property type="entry name" value="MT"/>
    <property type="match status" value="1"/>
</dbReference>
<evidence type="ECO:0000259" key="12">
    <source>
        <dbReference type="Pfam" id="PF03028"/>
    </source>
</evidence>
<dbReference type="FunFam" id="3.40.50.300:FF:000706">
    <property type="entry name" value="Cytoplasmic dynein 2 heavy chain 1"/>
    <property type="match status" value="1"/>
</dbReference>
<keyword evidence="8 11" id="KW-0175">Coiled coil</keyword>
<dbReference type="InterPro" id="IPR027417">
    <property type="entry name" value="P-loop_NTPase"/>
</dbReference>
<dbReference type="InterPro" id="IPR026983">
    <property type="entry name" value="DHC"/>
</dbReference>
<dbReference type="GO" id="GO:0045505">
    <property type="term" value="F:dynein intermediate chain binding"/>
    <property type="evidence" value="ECO:0007669"/>
    <property type="project" value="InterPro"/>
</dbReference>
<feature type="domain" description="Dynein heavy chain C-terminal" evidence="18">
    <location>
        <begin position="1903"/>
        <end position="2015"/>
    </location>
</feature>
<evidence type="ECO:0000256" key="6">
    <source>
        <dbReference type="ARBA" id="ARBA00022840"/>
    </source>
</evidence>
<dbReference type="Gene3D" id="1.20.920.30">
    <property type="match status" value="1"/>
</dbReference>
<dbReference type="GO" id="GO:0030286">
    <property type="term" value="C:dynein complex"/>
    <property type="evidence" value="ECO:0007669"/>
    <property type="project" value="UniProtKB-KW"/>
</dbReference>
<dbReference type="Pfam" id="PF18198">
    <property type="entry name" value="AAA_lid_11"/>
    <property type="match status" value="1"/>
</dbReference>
<dbReference type="InterPro" id="IPR041658">
    <property type="entry name" value="AAA_lid_11"/>
</dbReference>
<dbReference type="Pfam" id="PF22597">
    <property type="entry name" value="DYN_lid"/>
    <property type="match status" value="1"/>
</dbReference>
<dbReference type="Gene3D" id="1.10.8.1220">
    <property type="match status" value="1"/>
</dbReference>
<evidence type="ECO:0000259" key="14">
    <source>
        <dbReference type="Pfam" id="PF12777"/>
    </source>
</evidence>
<evidence type="ECO:0000259" key="18">
    <source>
        <dbReference type="Pfam" id="PF18199"/>
    </source>
</evidence>
<dbReference type="InterPro" id="IPR035706">
    <property type="entry name" value="AAA_9"/>
</dbReference>
<feature type="domain" description="Dynein heavy chain coiled coil stalk" evidence="14">
    <location>
        <begin position="796"/>
        <end position="1128"/>
    </location>
</feature>
<feature type="domain" description="Dynein heavy chain AAA lid" evidence="17">
    <location>
        <begin position="1751"/>
        <end position="1894"/>
    </location>
</feature>
<evidence type="ECO:0000313" key="22">
    <source>
        <dbReference type="Proteomes" id="UP000663873"/>
    </source>
</evidence>
<sequence>MEIVQASRINTLSKLTFGDSRRFDGLLKDIFPGIDLKDIEYENLRQALHEIYKEHHLRINDMQIRKALELYEQLRQRMGVVIVGPSGSGKSVLWKMLQHAMQKTGQTVRTYVMNPKSMPRIQLLGHIDIDTREWSDGVLTAASRAVVKEPLEIQSWIVCDGDVDPEWVESLNSVLDDNRLLTMPSGERIQFGPNVNFLFETHDLSCASPATISRMGMIFLSDEDTDVKAVVKSWLAKEPAETRSATEQLINDYFFDTFNWVIKQGDFVVSTTLIGTVLNGLSHLHGVNDKALFTLGLIRGLGGNLNEKTKEVFAREVFNLTGQRPPDPSNLLSTKYDERSKSLTNYSDDEKIDLSVDNFNHTYDLPVIRTIDIQRYLDSFLPWLNNKHRKPFLVVGPDGCGKGTLLRYCFRQLRSTQVTILHCSAQTSPIHVIQKLNQSCIQVSSTNGRTYRPKDCENLILYVKDINLPKLDKWGTSQLIEFLQQILTYNGFYDDNLEFVNLENIQIVGSMNPSNTLGRHKLSTRFTSIVRICSINYPNEEQLQTIYANYLRPILQHQLPNHRVWSSTGKINQLALSMIHIYNELRSRFSQDARSHYLFTPRDLTRWCLSLLRYDFSSIGNDATAENLLEIWTYEGFRLFKDRLVGHDAQEKFDQIIDKTLKTDWSSNALGSLKGVKTNLHIALVMDFTRPTFTVACQSNPGFFKECSVQWMEGWSERSMLKIPSMLFSKDRSDDNTRGNLTGKIDLDEELLKLFHAIHTTMEKKYLTPKRYVILLETYQQVYLTKQHAVSTRQQHLKSGVSKLSEARKIVDELKRNAEIKQKELAVKQHEADEALKQITKSMADAGSQKTEMEQLAVKVNEETAFIERQKREIDNELAETQPLVDQAKQAVGSLRSETLVEIRSLRAPPDVIKDILEGVLKLMGVLDTSWTSMKGFLGKRGVKEEIMNFDPRNVTVENRESVEQLLRKKADSFTPENAAKASQVAGPLATWVVANVKYSKVLERIRPLEEKQNKLKKSLESSTRKMDELSHELKQVDDKVEKYRTTFEKTTNEAQRLKVDLEKAKETIEAAQNLVGKLEGEFYRWSAQVNDLNEQLKILPKLSLLSAGFITYLASQSEDKRLSYINKWKQLLNVDEKFDIRKFLSTESEQLVWKSQGLPSDELSMENAMVILRSQLCPFLVDPSSRATDWLKTHLKDKKVEVINQQDNNFTTQLELAVRFGKTLIVQEVDGVEPVLYPILRKDLASQGPRHVVQIGEKIIDYNPDFRIYLTTRNPTPELLPDMEAIVNEVNFTTTRAGLTGQLLATAIQHEKPELEVRKTELLRKEEELKIELAKLEDQLLEDLANATGNILENKELLESLNKTKEKSATITSALEESAKLGEDLDKERNDYLPLAKHGSKLFFVLSDLAKLNNMYQFSLAAFLRLFQRNLEQTDKGSTQDRTLTLGKNQLRMTYKYITRSLFKTDRLMFAMHLVHGMFPKKVPDNEWEHFIGTAIADVKETRSLPSWVNEERSFDVSTFKANFPQLFSNLRFDDSSWSKWNSTNECELYFPQDKQITSFQQLLVIQAFRPDRLESTMRLFACDVLGIPDISPETLNLKKLYSKETISTEPILIIISAGADPSAELRDLAMQITGKDRFSEIAMGQGQMQVALDLLKKCSSQGTWLCLKNLHLVTSWLTTLEKELNALKPHKDFRLWLTSENHPKFPTILLQSSIKITYEAPPGIKKNLLRTFEIWTQDEFGKGSTTRSQTLFVLAWFHAIVQERRKYIPQGWTKFYEFSQADLRAGYEIIHRLCERADKQSGGEIPWDYIYGLFEQAVYGGRVDNPVDTDVLKSYLTQYFNTAVIGGSRGSKTRLASNINLPNSSNFSEYKKICEDLNDDQDAPSLFGLPANIERSAQRMNSTQIINSLKVLQRTDVEVEKFDKDKWSALLAPLLNLWKKLNQDTDFIKLKVQTPVEDGSLSPIQSFLQLERYNGIQLVQTIHENLASLSKVIRGISLITNEIQEYAKDLLQNE</sequence>
<dbReference type="GO" id="GO:0008569">
    <property type="term" value="F:minus-end-directed microtubule motor activity"/>
    <property type="evidence" value="ECO:0007669"/>
    <property type="project" value="InterPro"/>
</dbReference>
<feature type="domain" description="Dynein 2 heavy chain 1 cytoplasmic ATPase lid" evidence="20">
    <location>
        <begin position="550"/>
        <end position="649"/>
    </location>
</feature>
<evidence type="ECO:0008006" key="23">
    <source>
        <dbReference type="Google" id="ProtNLM"/>
    </source>
</evidence>
<reference evidence="21" key="1">
    <citation type="submission" date="2021-02" db="EMBL/GenBank/DDBJ databases">
        <authorList>
            <person name="Nowell W R."/>
        </authorList>
    </citation>
    <scope>NUCLEOTIDE SEQUENCE</scope>
</reference>
<dbReference type="InterPro" id="IPR024317">
    <property type="entry name" value="Dynein_heavy_chain_D4_dom"/>
</dbReference>
<dbReference type="GO" id="GO:0007018">
    <property type="term" value="P:microtubule-based movement"/>
    <property type="evidence" value="ECO:0007669"/>
    <property type="project" value="InterPro"/>
</dbReference>
<evidence type="ECO:0000259" key="20">
    <source>
        <dbReference type="Pfam" id="PF22597"/>
    </source>
</evidence>
<dbReference type="SUPFAM" id="SSF52540">
    <property type="entry name" value="P-loop containing nucleoside triphosphate hydrolases"/>
    <property type="match status" value="2"/>
</dbReference>